<dbReference type="Pfam" id="PF00583">
    <property type="entry name" value="Acetyltransf_1"/>
    <property type="match status" value="1"/>
</dbReference>
<keyword evidence="5" id="KW-1185">Reference proteome</keyword>
<evidence type="ECO:0000256" key="1">
    <source>
        <dbReference type="ARBA" id="ARBA00022679"/>
    </source>
</evidence>
<dbReference type="AlphaFoldDB" id="A0A1H8APQ8"/>
<reference evidence="4 5" key="1">
    <citation type="submission" date="2016-10" db="EMBL/GenBank/DDBJ databases">
        <authorList>
            <person name="de Groot N.N."/>
        </authorList>
    </citation>
    <scope>NUCLEOTIDE SEQUENCE [LARGE SCALE GENOMIC DNA]</scope>
    <source>
        <strain evidence="4 5">CGMCC 1.5070</strain>
    </source>
</reference>
<dbReference type="CDD" id="cd04301">
    <property type="entry name" value="NAT_SF"/>
    <property type="match status" value="1"/>
</dbReference>
<dbReference type="InterPro" id="IPR016181">
    <property type="entry name" value="Acyl_CoA_acyltransferase"/>
</dbReference>
<feature type="domain" description="N-acetyltransferase" evidence="3">
    <location>
        <begin position="1"/>
        <end position="149"/>
    </location>
</feature>
<dbReference type="RefSeq" id="WP_162840833.1">
    <property type="nucleotide sequence ID" value="NZ_FOCG01000001.1"/>
</dbReference>
<accession>A0A1H8APQ8</accession>
<name>A0A1H8APQ8_9FIRM</name>
<dbReference type="Gene3D" id="3.40.630.30">
    <property type="match status" value="1"/>
</dbReference>
<gene>
    <name evidence="4" type="ORF">SAMN05216180_1426</name>
</gene>
<dbReference type="SUPFAM" id="SSF55729">
    <property type="entry name" value="Acyl-CoA N-acyltransferases (Nat)"/>
    <property type="match status" value="1"/>
</dbReference>
<evidence type="ECO:0000313" key="5">
    <source>
        <dbReference type="Proteomes" id="UP000199158"/>
    </source>
</evidence>
<dbReference type="PANTHER" id="PTHR10545:SF29">
    <property type="entry name" value="GH14572P-RELATED"/>
    <property type="match status" value="1"/>
</dbReference>
<dbReference type="Proteomes" id="UP000199158">
    <property type="component" value="Unassembled WGS sequence"/>
</dbReference>
<dbReference type="PROSITE" id="PS51186">
    <property type="entry name" value="GNAT"/>
    <property type="match status" value="1"/>
</dbReference>
<evidence type="ECO:0000259" key="3">
    <source>
        <dbReference type="PROSITE" id="PS51186"/>
    </source>
</evidence>
<dbReference type="InterPro" id="IPR000182">
    <property type="entry name" value="GNAT_dom"/>
</dbReference>
<dbReference type="STRING" id="474960.SAMN05216180_1426"/>
<evidence type="ECO:0000256" key="2">
    <source>
        <dbReference type="ARBA" id="ARBA00023315"/>
    </source>
</evidence>
<evidence type="ECO:0000313" key="4">
    <source>
        <dbReference type="EMBL" id="SEM71808.1"/>
    </source>
</evidence>
<protein>
    <submittedName>
        <fullName evidence="4">Acetyltransferase (GNAT) family protein</fullName>
    </submittedName>
</protein>
<dbReference type="PANTHER" id="PTHR10545">
    <property type="entry name" value="DIAMINE N-ACETYLTRANSFERASE"/>
    <property type="match status" value="1"/>
</dbReference>
<organism evidence="4 5">
    <name type="scientific">Hydrogenoanaerobacterium saccharovorans</name>
    <dbReference type="NCBI Taxonomy" id="474960"/>
    <lineage>
        <taxon>Bacteria</taxon>
        <taxon>Bacillati</taxon>
        <taxon>Bacillota</taxon>
        <taxon>Clostridia</taxon>
        <taxon>Eubacteriales</taxon>
        <taxon>Oscillospiraceae</taxon>
        <taxon>Hydrogenoanaerobacterium</taxon>
    </lineage>
</organism>
<keyword evidence="1 4" id="KW-0808">Transferase</keyword>
<dbReference type="GO" id="GO:0008080">
    <property type="term" value="F:N-acetyltransferase activity"/>
    <property type="evidence" value="ECO:0007669"/>
    <property type="project" value="UniProtKB-ARBA"/>
</dbReference>
<keyword evidence="2" id="KW-0012">Acyltransferase</keyword>
<dbReference type="EMBL" id="FOCG01000001">
    <property type="protein sequence ID" value="SEM71808.1"/>
    <property type="molecule type" value="Genomic_DNA"/>
</dbReference>
<proteinExistence type="predicted"/>
<dbReference type="InterPro" id="IPR051016">
    <property type="entry name" value="Diverse_Substrate_AcTransf"/>
</dbReference>
<sequence length="149" mass="17450">MTVRSITSSDRELYIQLAKKFYSGEATLHAANLNHINRTFDECVKGSPYAKAFIIEENGKTAGFALFSFTWSNESGGMVVWLEELYIVPDFRGKQIGSRFMDWMMDEYKDVSRIRLEVCHCNNGARRLYERYGFKPLDYEQMVWDKENK</sequence>